<protein>
    <recommendedName>
        <fullName evidence="3">Metallo-beta-lactamase domain-containing protein</fullName>
    </recommendedName>
</protein>
<dbReference type="RefSeq" id="WP_078236357.1">
    <property type="nucleotide sequence ID" value="NZ_MUYA01000004.1"/>
</dbReference>
<dbReference type="AlphaFoldDB" id="A0A1T0AT39"/>
<sequence>MTPFELFIKNNIADIKVDFKKLEEEINKEIKPNGKVEISIKKLNKVKEIITRHLVGVDIDSKANHISMHLYIDVKKPYVGDLFLPPLFDTHKKKVTELKDRDGSSYFEELYSEEHFLFKWCNDSGTTGKDKMQKSAILYCGDGFLSDDKYIKSLKNTIGDERWGNILVLQVPHHGSEKNWKKGLANFMQPTFSVFCAEPSHKNKHPDKFVIEDLKEYNPCLVNTGKPLSFEFLWYPICSIDTKYGYLGCKHWPCGENNAIQYIRWLDNKKNGYSYSK</sequence>
<dbReference type="Proteomes" id="UP000190867">
    <property type="component" value="Unassembled WGS sequence"/>
</dbReference>
<dbReference type="InterPro" id="IPR036866">
    <property type="entry name" value="RibonucZ/Hydroxyglut_hydro"/>
</dbReference>
<dbReference type="OrthoDB" id="9815072at2"/>
<evidence type="ECO:0008006" key="3">
    <source>
        <dbReference type="Google" id="ProtNLM"/>
    </source>
</evidence>
<evidence type="ECO:0000313" key="1">
    <source>
        <dbReference type="EMBL" id="OOR99766.1"/>
    </source>
</evidence>
<reference evidence="1 2" key="1">
    <citation type="submission" date="2017-02" db="EMBL/GenBank/DDBJ databases">
        <title>Draft genome sequence of Haemophilus paracuniculus CCUG 43573 type strain.</title>
        <authorList>
            <person name="Engstrom-Jakobsson H."/>
            <person name="Salva-Serra F."/>
            <person name="Thorell K."/>
            <person name="Gonzales-Siles L."/>
            <person name="Karlsson R."/>
            <person name="Boulund F."/>
            <person name="Engstrand L."/>
            <person name="Kristiansson E."/>
            <person name="Moore E."/>
        </authorList>
    </citation>
    <scope>NUCLEOTIDE SEQUENCE [LARGE SCALE GENOMIC DNA]</scope>
    <source>
        <strain evidence="1 2">CCUG 43573</strain>
    </source>
</reference>
<dbReference type="EMBL" id="MUYA01000004">
    <property type="protein sequence ID" value="OOR99766.1"/>
    <property type="molecule type" value="Genomic_DNA"/>
</dbReference>
<evidence type="ECO:0000313" key="2">
    <source>
        <dbReference type="Proteomes" id="UP000190867"/>
    </source>
</evidence>
<keyword evidence="2" id="KW-1185">Reference proteome</keyword>
<accession>A0A1T0AT39</accession>
<dbReference type="Gene3D" id="3.60.15.10">
    <property type="entry name" value="Ribonuclease Z/Hydroxyacylglutathione hydrolase-like"/>
    <property type="match status" value="1"/>
</dbReference>
<gene>
    <name evidence="1" type="ORF">B0187_02865</name>
</gene>
<comment type="caution">
    <text evidence="1">The sequence shown here is derived from an EMBL/GenBank/DDBJ whole genome shotgun (WGS) entry which is preliminary data.</text>
</comment>
<proteinExistence type="predicted"/>
<organism evidence="1 2">
    <name type="scientific">Haemophilus paracuniculus</name>
    <dbReference type="NCBI Taxonomy" id="734"/>
    <lineage>
        <taxon>Bacteria</taxon>
        <taxon>Pseudomonadati</taxon>
        <taxon>Pseudomonadota</taxon>
        <taxon>Gammaproteobacteria</taxon>
        <taxon>Pasteurellales</taxon>
        <taxon>Pasteurellaceae</taxon>
        <taxon>Haemophilus</taxon>
    </lineage>
</organism>
<name>A0A1T0AT39_9PAST</name>